<proteinExistence type="predicted"/>
<evidence type="ECO:0000313" key="3">
    <source>
        <dbReference type="Proteomes" id="UP000243876"/>
    </source>
</evidence>
<protein>
    <submittedName>
        <fullName evidence="2">SPOSA6832_03176-mRNA-1:cds:26275</fullName>
    </submittedName>
</protein>
<accession>A0A0D6ENA1</accession>
<gene>
    <name evidence="2" type="primary">SPOSA6832_03176</name>
</gene>
<keyword evidence="3" id="KW-1185">Reference proteome</keyword>
<dbReference type="EMBL" id="CENE01000014">
    <property type="protein sequence ID" value="CEQ41454.1"/>
    <property type="molecule type" value="Genomic_DNA"/>
</dbReference>
<name>A0A0D6ENA1_SPOSA</name>
<reference evidence="3" key="1">
    <citation type="submission" date="2015-02" db="EMBL/GenBank/DDBJ databases">
        <authorList>
            <person name="Gon?alves P."/>
        </authorList>
    </citation>
    <scope>NUCLEOTIDE SEQUENCE [LARGE SCALE GENOMIC DNA]</scope>
</reference>
<sequence length="172" mass="18342">MREERTNLALEELERSTSTSRDVAELVLGVELGADSRRVAFQPRVALDPPAKFSNSKTPAGPFQRMVLALRMVSAKSLRDSGPQSRPMIPEGMPSLSVAAPTCGRKQSTGKTSSTPLAFAFSTSSCTFLAPASSKSESPISTFSSVFLKVKAIPPQTMSELTWSTGVSTARS</sequence>
<evidence type="ECO:0000256" key="1">
    <source>
        <dbReference type="SAM" id="MobiDB-lite"/>
    </source>
</evidence>
<dbReference type="Proteomes" id="UP000243876">
    <property type="component" value="Unassembled WGS sequence"/>
</dbReference>
<organism evidence="2 3">
    <name type="scientific">Sporidiobolus salmonicolor</name>
    <name type="common">Yeast-like fungus</name>
    <name type="synonym">Sporobolomyces salmonicolor</name>
    <dbReference type="NCBI Taxonomy" id="5005"/>
    <lineage>
        <taxon>Eukaryota</taxon>
        <taxon>Fungi</taxon>
        <taxon>Dikarya</taxon>
        <taxon>Basidiomycota</taxon>
        <taxon>Pucciniomycotina</taxon>
        <taxon>Microbotryomycetes</taxon>
        <taxon>Sporidiobolales</taxon>
        <taxon>Sporidiobolaceae</taxon>
        <taxon>Sporobolomyces</taxon>
    </lineage>
</organism>
<dbReference type="AlphaFoldDB" id="A0A0D6ENA1"/>
<feature type="compositionally biased region" description="Polar residues" evidence="1">
    <location>
        <begin position="105"/>
        <end position="114"/>
    </location>
</feature>
<evidence type="ECO:0000313" key="2">
    <source>
        <dbReference type="EMBL" id="CEQ41454.1"/>
    </source>
</evidence>
<feature type="region of interest" description="Disordered" evidence="1">
    <location>
        <begin position="79"/>
        <end position="114"/>
    </location>
</feature>
<dbReference type="OrthoDB" id="10581045at2759"/>